<accession>A0A166Y7Z3</accession>
<proteinExistence type="predicted"/>
<feature type="region of interest" description="Disordered" evidence="1">
    <location>
        <begin position="153"/>
        <end position="185"/>
    </location>
</feature>
<sequence>MRSVLQYVKHGRAAIQQINFPILELEIRCDNLLEENKEVPPLRLYLSHGSIANLISRLTQSCGALAPSPCLRCADGRDRCSTCVVCTSIYRSTICEGSVSVATTVAEETFALSVLNLPPVLKPLRKLRVPSLTSETSPRNALVPAIILRNHAESHQPGDNGISQTKKRKRHSFEEQAQPVEQSRL</sequence>
<dbReference type="Proteomes" id="UP000243498">
    <property type="component" value="Unassembled WGS sequence"/>
</dbReference>
<evidence type="ECO:0000256" key="1">
    <source>
        <dbReference type="SAM" id="MobiDB-lite"/>
    </source>
</evidence>
<comment type="caution">
    <text evidence="2">The sequence shown here is derived from an EMBL/GenBank/DDBJ whole genome shotgun (WGS) entry which is preliminary data.</text>
</comment>
<organism evidence="2 3">
    <name type="scientific">Metarhizium rileyi (strain RCEF 4871)</name>
    <name type="common">Nomuraea rileyi</name>
    <dbReference type="NCBI Taxonomy" id="1649241"/>
    <lineage>
        <taxon>Eukaryota</taxon>
        <taxon>Fungi</taxon>
        <taxon>Dikarya</taxon>
        <taxon>Ascomycota</taxon>
        <taxon>Pezizomycotina</taxon>
        <taxon>Sordariomycetes</taxon>
        <taxon>Hypocreomycetidae</taxon>
        <taxon>Hypocreales</taxon>
        <taxon>Clavicipitaceae</taxon>
        <taxon>Metarhizium</taxon>
    </lineage>
</organism>
<reference evidence="2 3" key="1">
    <citation type="journal article" date="2016" name="Genome Biol. Evol.">
        <title>Divergent and convergent evolution of fungal pathogenicity.</title>
        <authorList>
            <person name="Shang Y."/>
            <person name="Xiao G."/>
            <person name="Zheng P."/>
            <person name="Cen K."/>
            <person name="Zhan S."/>
            <person name="Wang C."/>
        </authorList>
    </citation>
    <scope>NUCLEOTIDE SEQUENCE [LARGE SCALE GENOMIC DNA]</scope>
    <source>
        <strain evidence="2 3">RCEF 4871</strain>
    </source>
</reference>
<protein>
    <submittedName>
        <fullName evidence="2">Uncharacterized protein</fullName>
    </submittedName>
</protein>
<keyword evidence="3" id="KW-1185">Reference proteome</keyword>
<gene>
    <name evidence="2" type="ORF">NOR_07414</name>
</gene>
<evidence type="ECO:0000313" key="2">
    <source>
        <dbReference type="EMBL" id="OAA36614.1"/>
    </source>
</evidence>
<dbReference type="EMBL" id="AZHC01000034">
    <property type="protein sequence ID" value="OAA36614.1"/>
    <property type="molecule type" value="Genomic_DNA"/>
</dbReference>
<evidence type="ECO:0000313" key="3">
    <source>
        <dbReference type="Proteomes" id="UP000243498"/>
    </source>
</evidence>
<name>A0A166Y7Z3_METRR</name>
<dbReference type="AlphaFoldDB" id="A0A166Y7Z3"/>